<evidence type="ECO:0000313" key="4">
    <source>
        <dbReference type="Proteomes" id="UP000612055"/>
    </source>
</evidence>
<evidence type="ECO:0000256" key="1">
    <source>
        <dbReference type="SAM" id="MobiDB-lite"/>
    </source>
</evidence>
<comment type="caution">
    <text evidence="3">The sequence shown here is derived from an EMBL/GenBank/DDBJ whole genome shotgun (WGS) entry which is preliminary data.</text>
</comment>
<feature type="compositionally biased region" description="Low complexity" evidence="1">
    <location>
        <begin position="743"/>
        <end position="752"/>
    </location>
</feature>
<dbReference type="EMBL" id="JAEHOE010000118">
    <property type="protein sequence ID" value="KAG2486058.1"/>
    <property type="molecule type" value="Genomic_DNA"/>
</dbReference>
<feature type="region of interest" description="Disordered" evidence="1">
    <location>
        <begin position="734"/>
        <end position="758"/>
    </location>
</feature>
<keyword evidence="2" id="KW-0472">Membrane</keyword>
<evidence type="ECO:0000256" key="2">
    <source>
        <dbReference type="SAM" id="Phobius"/>
    </source>
</evidence>
<feature type="region of interest" description="Disordered" evidence="1">
    <location>
        <begin position="45"/>
        <end position="76"/>
    </location>
</feature>
<feature type="region of interest" description="Disordered" evidence="1">
    <location>
        <begin position="395"/>
        <end position="426"/>
    </location>
</feature>
<feature type="transmembrane region" description="Helical" evidence="2">
    <location>
        <begin position="80"/>
        <end position="102"/>
    </location>
</feature>
<sequence>MAAAALLPRPLLGRLAAARPGPSPRPSPAACRVPALPSAPLTLAAAPADGRRTTAAAASKGGGGGPRKRGEPTEAPDEPWIAVAGLVALVGGFFLLWLYVVAPNWATWERNVSLGNVSLVDVVAVGSTAIGAVAAAWGSMRRAFRWIIRFRSDVRAAVEVKEAMAKAEERQGQALVEVKETMAKAEERQGQALVEVKETMAKAEERQGQALVEVKETMAKAEERQGQALVEVKETMAKAEERQGQALAEVKETMAKAETLAQVERKLTESINKQETQNSLLQTQNSRLAIALGLRNAGSSAHLPAVHPGRRHQHRQPPVSELGSSRRGGDGGVSGSSQHQEYANVASAIALTIVASIPLPASRHALGVLRFARALLATQPFHALARRLAEAAATLSAPRRAPLQGSGGGAGSSGAEPSGAAGGVANRTGLSSSAPSFAAASWGPSGGARPSGAASSAAAAYTGSIDTNLVLPCFCTQFTGFKVAALDYDGQLQRGPNGHGAGVPVMAPGLAAEVAAERPATLLSPPMAYVVLVKALECARQLLSTSGPSSPRQAEQRREWWWLAGWAVGSTSLFADQDLRRWLWGLVTEPLLAVWPDGRLDLDALPPAAPPEVTAALAGGLLPQLSHFISPARADATTSLGLGTATATDLFAACCEGRDSGAQGANGFTLFLAPLLAYGGVERSQELLESLGQLAGLGPPSPAPSTGRNRDAAKAAAARQAAALLRDLGRALRGRGGTGQGAAGPSTSAAAPESPVQRLERMAAHASGLWGLPLGA</sequence>
<reference evidence="3" key="1">
    <citation type="journal article" date="2020" name="bioRxiv">
        <title>Comparative genomics of Chlamydomonas.</title>
        <authorList>
            <person name="Craig R.J."/>
            <person name="Hasan A.R."/>
            <person name="Ness R.W."/>
            <person name="Keightley P.D."/>
        </authorList>
    </citation>
    <scope>NUCLEOTIDE SEQUENCE</scope>
    <source>
        <strain evidence="3">CCAP 11/70</strain>
    </source>
</reference>
<feature type="compositionally biased region" description="Low complexity" evidence="1">
    <location>
        <begin position="45"/>
        <end position="59"/>
    </location>
</feature>
<evidence type="ECO:0000313" key="3">
    <source>
        <dbReference type="EMBL" id="KAG2486058.1"/>
    </source>
</evidence>
<keyword evidence="2" id="KW-0812">Transmembrane</keyword>
<name>A0A836BSR5_9CHLO</name>
<keyword evidence="2" id="KW-1133">Transmembrane helix</keyword>
<keyword evidence="4" id="KW-1185">Reference proteome</keyword>
<accession>A0A836BSR5</accession>
<gene>
    <name evidence="3" type="ORF">HYH03_015264</name>
</gene>
<protein>
    <submittedName>
        <fullName evidence="3">Uncharacterized protein</fullName>
    </submittedName>
</protein>
<organism evidence="3 4">
    <name type="scientific">Edaphochlamys debaryana</name>
    <dbReference type="NCBI Taxonomy" id="47281"/>
    <lineage>
        <taxon>Eukaryota</taxon>
        <taxon>Viridiplantae</taxon>
        <taxon>Chlorophyta</taxon>
        <taxon>core chlorophytes</taxon>
        <taxon>Chlorophyceae</taxon>
        <taxon>CS clade</taxon>
        <taxon>Chlamydomonadales</taxon>
        <taxon>Chlamydomonadales incertae sedis</taxon>
        <taxon>Edaphochlamys</taxon>
    </lineage>
</organism>
<feature type="region of interest" description="Disordered" evidence="1">
    <location>
        <begin position="300"/>
        <end position="338"/>
    </location>
</feature>
<proteinExistence type="predicted"/>
<dbReference type="AlphaFoldDB" id="A0A836BSR5"/>
<dbReference type="Proteomes" id="UP000612055">
    <property type="component" value="Unassembled WGS sequence"/>
</dbReference>
<feature type="transmembrane region" description="Helical" evidence="2">
    <location>
        <begin position="114"/>
        <end position="137"/>
    </location>
</feature>
<feature type="region of interest" description="Disordered" evidence="1">
    <location>
        <begin position="693"/>
        <end position="714"/>
    </location>
</feature>